<proteinExistence type="predicted"/>
<evidence type="ECO:0000313" key="3">
    <source>
        <dbReference type="Proteomes" id="UP000326979"/>
    </source>
</evidence>
<dbReference type="OrthoDB" id="4319448at2"/>
<dbReference type="AlphaFoldDB" id="A0A5N8VYK1"/>
<organism evidence="2 3">
    <name type="scientific">Streptomyces phyllanthi</name>
    <dbReference type="NCBI Taxonomy" id="1803180"/>
    <lineage>
        <taxon>Bacteria</taxon>
        <taxon>Bacillati</taxon>
        <taxon>Actinomycetota</taxon>
        <taxon>Actinomycetes</taxon>
        <taxon>Kitasatosporales</taxon>
        <taxon>Streptomycetaceae</taxon>
        <taxon>Streptomyces</taxon>
    </lineage>
</organism>
<dbReference type="EMBL" id="VJZE01000010">
    <property type="protein sequence ID" value="MPY39005.1"/>
    <property type="molecule type" value="Genomic_DNA"/>
</dbReference>
<feature type="region of interest" description="Disordered" evidence="1">
    <location>
        <begin position="44"/>
        <end position="82"/>
    </location>
</feature>
<comment type="caution">
    <text evidence="2">The sequence shown here is derived from an EMBL/GenBank/DDBJ whole genome shotgun (WGS) entry which is preliminary data.</text>
</comment>
<evidence type="ECO:0000256" key="1">
    <source>
        <dbReference type="SAM" id="MobiDB-lite"/>
    </source>
</evidence>
<reference evidence="2 3" key="1">
    <citation type="submission" date="2019-07" db="EMBL/GenBank/DDBJ databases">
        <title>New species of Amycolatopsis and Streptomyces.</title>
        <authorList>
            <person name="Duangmal K."/>
            <person name="Teo W.F.A."/>
            <person name="Lipun K."/>
        </authorList>
    </citation>
    <scope>NUCLEOTIDE SEQUENCE [LARGE SCALE GENOMIC DNA]</scope>
    <source>
        <strain evidence="2 3">TISTR 2346</strain>
    </source>
</reference>
<sequence>MDAADLDYRARTQSGCIPPHLVSGLLELGHAEVVEFAGTHCCAGPETGSPRRRSSILRSTGRTWTSSTCGRTPRPSPVPASC</sequence>
<evidence type="ECO:0000313" key="2">
    <source>
        <dbReference type="EMBL" id="MPY39005.1"/>
    </source>
</evidence>
<dbReference type="Proteomes" id="UP000326979">
    <property type="component" value="Unassembled WGS sequence"/>
</dbReference>
<name>A0A5N8VYK1_9ACTN</name>
<accession>A0A5N8VYK1</accession>
<keyword evidence="3" id="KW-1185">Reference proteome</keyword>
<protein>
    <submittedName>
        <fullName evidence="2">Uncharacterized protein</fullName>
    </submittedName>
</protein>
<gene>
    <name evidence="2" type="ORF">FNH04_03370</name>
</gene>
<feature type="compositionally biased region" description="Polar residues" evidence="1">
    <location>
        <begin position="56"/>
        <end position="70"/>
    </location>
</feature>